<organism evidence="1 2">
    <name type="scientific">Seiridium unicorne</name>
    <dbReference type="NCBI Taxonomy" id="138068"/>
    <lineage>
        <taxon>Eukaryota</taxon>
        <taxon>Fungi</taxon>
        <taxon>Dikarya</taxon>
        <taxon>Ascomycota</taxon>
        <taxon>Pezizomycotina</taxon>
        <taxon>Sordariomycetes</taxon>
        <taxon>Xylariomycetidae</taxon>
        <taxon>Amphisphaeriales</taxon>
        <taxon>Sporocadaceae</taxon>
        <taxon>Seiridium</taxon>
    </lineage>
</organism>
<dbReference type="Proteomes" id="UP001408356">
    <property type="component" value="Unassembled WGS sequence"/>
</dbReference>
<evidence type="ECO:0000313" key="2">
    <source>
        <dbReference type="Proteomes" id="UP001408356"/>
    </source>
</evidence>
<comment type="caution">
    <text evidence="1">The sequence shown here is derived from an EMBL/GenBank/DDBJ whole genome shotgun (WGS) entry which is preliminary data.</text>
</comment>
<dbReference type="EMBL" id="JARVKF010000124">
    <property type="protein sequence ID" value="KAK9422204.1"/>
    <property type="molecule type" value="Genomic_DNA"/>
</dbReference>
<proteinExistence type="predicted"/>
<accession>A0ABR2V6L3</accession>
<evidence type="ECO:0000313" key="1">
    <source>
        <dbReference type="EMBL" id="KAK9422204.1"/>
    </source>
</evidence>
<name>A0ABR2V6L3_9PEZI</name>
<reference evidence="1 2" key="1">
    <citation type="journal article" date="2024" name="J. Plant Pathol.">
        <title>Sequence and assembly of the genome of Seiridium unicorne, isolate CBS 538.82, causal agent of cypress canker disease.</title>
        <authorList>
            <person name="Scali E."/>
            <person name="Rocca G.D."/>
            <person name="Danti R."/>
            <person name="Garbelotto M."/>
            <person name="Barberini S."/>
            <person name="Baroncelli R."/>
            <person name="Emiliani G."/>
        </authorList>
    </citation>
    <scope>NUCLEOTIDE SEQUENCE [LARGE SCALE GENOMIC DNA]</scope>
    <source>
        <strain evidence="1 2">BM-138-508</strain>
    </source>
</reference>
<keyword evidence="2" id="KW-1185">Reference proteome</keyword>
<gene>
    <name evidence="1" type="ORF">SUNI508_04883</name>
</gene>
<sequence>MSMTSLAPPALLQVSGQIRYEAAPIFYGQNVFNLSTITMFGKHDWAEWERLCDVLGHHFKHINFIRFQCEGFPWTVGFYFPGVDKAQYYQRKKSPNKRIGDDELDWNNRDDVRCVFLEAGDAVYSRPFCEMNCNAPVEEVCESMLCFVKHCSADLTRWGEIIFRLND</sequence>
<protein>
    <submittedName>
        <fullName evidence="1">Uncharacterized protein</fullName>
    </submittedName>
</protein>